<evidence type="ECO:0000256" key="3">
    <source>
        <dbReference type="ARBA" id="ARBA00022692"/>
    </source>
</evidence>
<dbReference type="EMBL" id="JAUIZM010000005">
    <property type="protein sequence ID" value="KAK1384688.1"/>
    <property type="molecule type" value="Genomic_DNA"/>
</dbReference>
<keyword evidence="2" id="KW-1003">Cell membrane</keyword>
<reference evidence="6" key="2">
    <citation type="submission" date="2023-05" db="EMBL/GenBank/DDBJ databases">
        <authorList>
            <person name="Schelkunov M.I."/>
        </authorList>
    </citation>
    <scope>NUCLEOTIDE SEQUENCE</scope>
    <source>
        <strain evidence="6">Hsosn_3</strain>
        <tissue evidence="6">Leaf</tissue>
    </source>
</reference>
<evidence type="ECO:0000313" key="6">
    <source>
        <dbReference type="EMBL" id="KAK1384688.1"/>
    </source>
</evidence>
<name>A0AAD8IHP3_9APIA</name>
<comment type="subcellular location">
    <subcellularLocation>
        <location evidence="1">Cell membrane</location>
        <topology evidence="1">Multi-pass membrane protein</topology>
    </subcellularLocation>
</comment>
<keyword evidence="5" id="KW-0472">Membrane</keyword>
<proteinExistence type="predicted"/>
<sequence>MLPSTNRLIFTFKCSISLGLAVLFGTIFSKENGYWSGLTIAISFATGRQPIFTVANARAQGTTMVNGVNLRCCGSSTNPSQKELRIGCPDEFAITRLTEAFIGLSCLIMVEFVLQRARAVTLARNQLSRSLKALEECIQHIVFLPTKKKSLNLPYLRS</sequence>
<evidence type="ECO:0000256" key="2">
    <source>
        <dbReference type="ARBA" id="ARBA00022475"/>
    </source>
</evidence>
<evidence type="ECO:0000256" key="5">
    <source>
        <dbReference type="ARBA" id="ARBA00023136"/>
    </source>
</evidence>
<dbReference type="PANTHER" id="PTHR30509">
    <property type="entry name" value="P-HYDROXYBENZOIC ACID EFFLUX PUMP SUBUNIT-RELATED"/>
    <property type="match status" value="1"/>
</dbReference>
<keyword evidence="3" id="KW-0812">Transmembrane</keyword>
<accession>A0AAD8IHP3</accession>
<evidence type="ECO:0000256" key="1">
    <source>
        <dbReference type="ARBA" id="ARBA00004651"/>
    </source>
</evidence>
<keyword evidence="7" id="KW-1185">Reference proteome</keyword>
<reference evidence="6" key="1">
    <citation type="submission" date="2023-02" db="EMBL/GenBank/DDBJ databases">
        <title>Genome of toxic invasive species Heracleum sosnowskyi carries increased number of genes despite the absence of recent whole-genome duplications.</title>
        <authorList>
            <person name="Schelkunov M."/>
            <person name="Shtratnikova V."/>
            <person name="Makarenko M."/>
            <person name="Klepikova A."/>
            <person name="Omelchenko D."/>
            <person name="Novikova G."/>
            <person name="Obukhova E."/>
            <person name="Bogdanov V."/>
            <person name="Penin A."/>
            <person name="Logacheva M."/>
        </authorList>
    </citation>
    <scope>NUCLEOTIDE SEQUENCE</scope>
    <source>
        <strain evidence="6">Hsosn_3</strain>
        <tissue evidence="6">Leaf</tissue>
    </source>
</reference>
<dbReference type="PANTHER" id="PTHR30509:SF34">
    <property type="entry name" value="F3L24.34 PROTEIN"/>
    <property type="match status" value="1"/>
</dbReference>
<evidence type="ECO:0000313" key="7">
    <source>
        <dbReference type="Proteomes" id="UP001237642"/>
    </source>
</evidence>
<evidence type="ECO:0000256" key="4">
    <source>
        <dbReference type="ARBA" id="ARBA00022989"/>
    </source>
</evidence>
<dbReference type="AlphaFoldDB" id="A0AAD8IHP3"/>
<dbReference type="GO" id="GO:0005886">
    <property type="term" value="C:plasma membrane"/>
    <property type="evidence" value="ECO:0007669"/>
    <property type="project" value="UniProtKB-SubCell"/>
</dbReference>
<comment type="caution">
    <text evidence="6">The sequence shown here is derived from an EMBL/GenBank/DDBJ whole genome shotgun (WGS) entry which is preliminary data.</text>
</comment>
<protein>
    <submittedName>
        <fullName evidence="6">Uncharacterized protein</fullName>
    </submittedName>
</protein>
<organism evidence="6 7">
    <name type="scientific">Heracleum sosnowskyi</name>
    <dbReference type="NCBI Taxonomy" id="360622"/>
    <lineage>
        <taxon>Eukaryota</taxon>
        <taxon>Viridiplantae</taxon>
        <taxon>Streptophyta</taxon>
        <taxon>Embryophyta</taxon>
        <taxon>Tracheophyta</taxon>
        <taxon>Spermatophyta</taxon>
        <taxon>Magnoliopsida</taxon>
        <taxon>eudicotyledons</taxon>
        <taxon>Gunneridae</taxon>
        <taxon>Pentapetalae</taxon>
        <taxon>asterids</taxon>
        <taxon>campanulids</taxon>
        <taxon>Apiales</taxon>
        <taxon>Apiaceae</taxon>
        <taxon>Apioideae</taxon>
        <taxon>apioid superclade</taxon>
        <taxon>Tordylieae</taxon>
        <taxon>Tordyliinae</taxon>
        <taxon>Heracleum</taxon>
    </lineage>
</organism>
<dbReference type="Proteomes" id="UP001237642">
    <property type="component" value="Unassembled WGS sequence"/>
</dbReference>
<gene>
    <name evidence="6" type="ORF">POM88_022423</name>
</gene>
<keyword evidence="4" id="KW-1133">Transmembrane helix</keyword>